<name>A0A4Q6XN72_9SPHI</name>
<gene>
    <name evidence="2" type="ORF">EWE74_15730</name>
</gene>
<sequence length="89" mass="9635">MNDNSKVVTALLAGFAAGAIVGLLFAPDKGSETRDKINESLSDLGDAIKERAEEQFDQLSELKDKLIGLVKSKVSEVETMVDDEIEEHA</sequence>
<keyword evidence="1" id="KW-0472">Membrane</keyword>
<dbReference type="AlphaFoldDB" id="A0A4Q6XN72"/>
<dbReference type="EMBL" id="SGIT01000003">
    <property type="protein sequence ID" value="RZF58772.1"/>
    <property type="molecule type" value="Genomic_DNA"/>
</dbReference>
<dbReference type="OrthoDB" id="598035at2"/>
<dbReference type="Proteomes" id="UP000292855">
    <property type="component" value="Unassembled WGS sequence"/>
</dbReference>
<keyword evidence="1" id="KW-0812">Transmembrane</keyword>
<proteinExistence type="predicted"/>
<dbReference type="RefSeq" id="WP_130142557.1">
    <property type="nucleotide sequence ID" value="NZ_SGIT01000003.1"/>
</dbReference>
<dbReference type="InterPro" id="IPR024623">
    <property type="entry name" value="YtxH"/>
</dbReference>
<comment type="caution">
    <text evidence="2">The sequence shown here is derived from an EMBL/GenBank/DDBJ whole genome shotgun (WGS) entry which is preliminary data.</text>
</comment>
<dbReference type="Pfam" id="PF12732">
    <property type="entry name" value="YtxH"/>
    <property type="match status" value="1"/>
</dbReference>
<keyword evidence="3" id="KW-1185">Reference proteome</keyword>
<evidence type="ECO:0000313" key="3">
    <source>
        <dbReference type="Proteomes" id="UP000292855"/>
    </source>
</evidence>
<evidence type="ECO:0000313" key="2">
    <source>
        <dbReference type="EMBL" id="RZF58772.1"/>
    </source>
</evidence>
<keyword evidence="1" id="KW-1133">Transmembrane helix</keyword>
<accession>A0A4Q6XN72</accession>
<reference evidence="2 3" key="1">
    <citation type="submission" date="2019-02" db="EMBL/GenBank/DDBJ databases">
        <authorList>
            <person name="Li Y."/>
        </authorList>
    </citation>
    <scope>NUCLEOTIDE SEQUENCE [LARGE SCALE GENOMIC DNA]</scope>
    <source>
        <strain evidence="2 3">30C10-4-7</strain>
    </source>
</reference>
<evidence type="ECO:0000256" key="1">
    <source>
        <dbReference type="SAM" id="Phobius"/>
    </source>
</evidence>
<organism evidence="2 3">
    <name type="scientific">Sphingobacterium corticibacterium</name>
    <dbReference type="NCBI Taxonomy" id="2484746"/>
    <lineage>
        <taxon>Bacteria</taxon>
        <taxon>Pseudomonadati</taxon>
        <taxon>Bacteroidota</taxon>
        <taxon>Sphingobacteriia</taxon>
        <taxon>Sphingobacteriales</taxon>
        <taxon>Sphingobacteriaceae</taxon>
        <taxon>Sphingobacterium</taxon>
    </lineage>
</organism>
<feature type="transmembrane region" description="Helical" evidence="1">
    <location>
        <begin position="6"/>
        <end position="26"/>
    </location>
</feature>
<protein>
    <submittedName>
        <fullName evidence="2">YtxH domain-containing protein</fullName>
    </submittedName>
</protein>